<keyword evidence="2" id="KW-1185">Reference proteome</keyword>
<name>A0A2I0US58_LIMLA</name>
<reference evidence="2" key="1">
    <citation type="submission" date="2017-11" db="EMBL/GenBank/DDBJ databases">
        <authorList>
            <person name="Lima N.C."/>
            <person name="Parody-Merino A.M."/>
            <person name="Battley P.F."/>
            <person name="Fidler A.E."/>
            <person name="Prosdocimi F."/>
        </authorList>
    </citation>
    <scope>NUCLEOTIDE SEQUENCE [LARGE SCALE GENOMIC DNA]</scope>
</reference>
<protein>
    <submittedName>
        <fullName evidence="1">Testosterone 17-beta-dehydrogenase 3</fullName>
    </submittedName>
</protein>
<sequence>MKDSQGFKLPITSLKLTEEVPLEGITSLRHVNVTTQLGVICKLAEGVLDPTVYVIDEDIEQYWSPYIHHVSLISIWTFSH</sequence>
<evidence type="ECO:0000313" key="2">
    <source>
        <dbReference type="Proteomes" id="UP000233556"/>
    </source>
</evidence>
<gene>
    <name evidence="1" type="ORF">llap_855</name>
</gene>
<dbReference type="AlphaFoldDB" id="A0A2I0US58"/>
<organism evidence="1 2">
    <name type="scientific">Limosa lapponica baueri</name>
    <dbReference type="NCBI Taxonomy" id="1758121"/>
    <lineage>
        <taxon>Eukaryota</taxon>
        <taxon>Metazoa</taxon>
        <taxon>Chordata</taxon>
        <taxon>Craniata</taxon>
        <taxon>Vertebrata</taxon>
        <taxon>Euteleostomi</taxon>
        <taxon>Archelosauria</taxon>
        <taxon>Archosauria</taxon>
        <taxon>Dinosauria</taxon>
        <taxon>Saurischia</taxon>
        <taxon>Theropoda</taxon>
        <taxon>Coelurosauria</taxon>
        <taxon>Aves</taxon>
        <taxon>Neognathae</taxon>
        <taxon>Neoaves</taxon>
        <taxon>Charadriiformes</taxon>
        <taxon>Scolopacidae</taxon>
        <taxon>Limosa</taxon>
    </lineage>
</organism>
<proteinExistence type="predicted"/>
<dbReference type="Proteomes" id="UP000233556">
    <property type="component" value="Unassembled WGS sequence"/>
</dbReference>
<dbReference type="EMBL" id="KZ505645">
    <property type="protein sequence ID" value="PKU48884.1"/>
    <property type="molecule type" value="Genomic_DNA"/>
</dbReference>
<evidence type="ECO:0000313" key="1">
    <source>
        <dbReference type="EMBL" id="PKU48884.1"/>
    </source>
</evidence>
<reference evidence="2" key="2">
    <citation type="submission" date="2017-12" db="EMBL/GenBank/DDBJ databases">
        <title>Genome sequence of the Bar-tailed Godwit (Limosa lapponica baueri).</title>
        <authorList>
            <person name="Lima N.C.B."/>
            <person name="Parody-Merino A.M."/>
            <person name="Battley P.F."/>
            <person name="Fidler A.E."/>
            <person name="Prosdocimi F."/>
        </authorList>
    </citation>
    <scope>NUCLEOTIDE SEQUENCE [LARGE SCALE GENOMIC DNA]</scope>
</reference>
<accession>A0A2I0US58</accession>